<proteinExistence type="predicted"/>
<sequence length="790" mass="89290">MKTQSHNLRFMVITILLLTFLPTGFTQNVIEYSYFTYQEKPSIYDNLTEAQPQILGIKHYSDNSGTAIVRVARMNYFNYFTFNYCYEQRLLLRVIQANGSVIEINYINATEIQDINYCMVESGLKNPINFYPLFDQYILVTYTHATNTSDNTTYTDRGMVFDWSGNVISKLDFGQSYLSQGTIWIPNENIVNNITPQKGFLRLSATTVNRIDSWKWAQYQHNGNGMFSLLQNDTVLSVLNAVTSVQVTVFATLNDGYAIVYANTTNSFQTSDPLSALITAKAGIYAILLGYNQTRTSQRTILYEMITSNLTFANVYCSVDYAFTGHTCIISVQHRIFIPTVNVTYSNVTTTTLVGATTTAVVQVIPPVNVTIVNNTAPPNITTETFYIKIRFLSTGSVISLDPIIPPNKGYLANFRTLPFGGYALISRAYYGIYCTNYTLYIYDENDNYNSQLKQIIANFDGAFDILQNNTNLVALNGTTTSWKILSIVLPQNNNSGYGNIHVSATYPPMNATDLPLNTNKINITFNEPISFSEASLTIYQKIDQTDIVRQFINSSVCSISNGCIISGVVLTIKVLNCTFNDPGGHYYIQMDNNFVKNDEYSEPLLGIDPNTWSFQTGDIRGMLRLTDFGSQYFQRLNDSENHDFFVTLINELTLMIPIESGRLGSNKYYQLSTTNVLIPLFIRETKDDERLTAADVKDNLHQLILNKAVTGISRGNVTKFLDDTYGFQQAATYAIYKGTKDPAIGENFQEWIIEYRGLVIMFIILIATDYEYLTILEDKHSTDYYFSSE</sequence>
<gene>
    <name evidence="1" type="ORF">DHETER_LOCUS4738</name>
</gene>
<dbReference type="EMBL" id="CAJVPU010004886">
    <property type="protein sequence ID" value="CAG8539449.1"/>
    <property type="molecule type" value="Genomic_DNA"/>
</dbReference>
<dbReference type="Proteomes" id="UP000789702">
    <property type="component" value="Unassembled WGS sequence"/>
</dbReference>
<evidence type="ECO:0000313" key="1">
    <source>
        <dbReference type="EMBL" id="CAG8539449.1"/>
    </source>
</evidence>
<protein>
    <submittedName>
        <fullName evidence="1">11432_t:CDS:1</fullName>
    </submittedName>
</protein>
<evidence type="ECO:0000313" key="2">
    <source>
        <dbReference type="Proteomes" id="UP000789702"/>
    </source>
</evidence>
<name>A0ACA9LN77_9GLOM</name>
<accession>A0ACA9LN77</accession>
<comment type="caution">
    <text evidence="1">The sequence shown here is derived from an EMBL/GenBank/DDBJ whole genome shotgun (WGS) entry which is preliminary data.</text>
</comment>
<organism evidence="1 2">
    <name type="scientific">Dentiscutata heterogama</name>
    <dbReference type="NCBI Taxonomy" id="1316150"/>
    <lineage>
        <taxon>Eukaryota</taxon>
        <taxon>Fungi</taxon>
        <taxon>Fungi incertae sedis</taxon>
        <taxon>Mucoromycota</taxon>
        <taxon>Glomeromycotina</taxon>
        <taxon>Glomeromycetes</taxon>
        <taxon>Diversisporales</taxon>
        <taxon>Gigasporaceae</taxon>
        <taxon>Dentiscutata</taxon>
    </lineage>
</organism>
<reference evidence="1" key="1">
    <citation type="submission" date="2021-06" db="EMBL/GenBank/DDBJ databases">
        <authorList>
            <person name="Kallberg Y."/>
            <person name="Tangrot J."/>
            <person name="Rosling A."/>
        </authorList>
    </citation>
    <scope>NUCLEOTIDE SEQUENCE</scope>
    <source>
        <strain evidence="1">IL203A</strain>
    </source>
</reference>
<keyword evidence="2" id="KW-1185">Reference proteome</keyword>
<feature type="non-terminal residue" evidence="1">
    <location>
        <position position="1"/>
    </location>
</feature>